<dbReference type="EMBL" id="JAUTDP010000004">
    <property type="protein sequence ID" value="KAK3399845.1"/>
    <property type="molecule type" value="Genomic_DNA"/>
</dbReference>
<feature type="compositionally biased region" description="Basic and acidic residues" evidence="1">
    <location>
        <begin position="201"/>
        <end position="213"/>
    </location>
</feature>
<reference evidence="2" key="1">
    <citation type="journal article" date="2023" name="Mol. Phylogenet. Evol.">
        <title>Genome-scale phylogeny and comparative genomics of the fungal order Sordariales.</title>
        <authorList>
            <person name="Hensen N."/>
            <person name="Bonometti L."/>
            <person name="Westerberg I."/>
            <person name="Brannstrom I.O."/>
            <person name="Guillou S."/>
            <person name="Cros-Aarteil S."/>
            <person name="Calhoun S."/>
            <person name="Haridas S."/>
            <person name="Kuo A."/>
            <person name="Mondo S."/>
            <person name="Pangilinan J."/>
            <person name="Riley R."/>
            <person name="LaButti K."/>
            <person name="Andreopoulos B."/>
            <person name="Lipzen A."/>
            <person name="Chen C."/>
            <person name="Yan M."/>
            <person name="Daum C."/>
            <person name="Ng V."/>
            <person name="Clum A."/>
            <person name="Steindorff A."/>
            <person name="Ohm R.A."/>
            <person name="Martin F."/>
            <person name="Silar P."/>
            <person name="Natvig D.O."/>
            <person name="Lalanne C."/>
            <person name="Gautier V."/>
            <person name="Ament-Velasquez S.L."/>
            <person name="Kruys A."/>
            <person name="Hutchinson M.I."/>
            <person name="Powell A.J."/>
            <person name="Barry K."/>
            <person name="Miller A.N."/>
            <person name="Grigoriev I.V."/>
            <person name="Debuchy R."/>
            <person name="Gladieux P."/>
            <person name="Hiltunen Thoren M."/>
            <person name="Johannesson H."/>
        </authorList>
    </citation>
    <scope>NUCLEOTIDE SEQUENCE</scope>
    <source>
        <strain evidence="2">FGSC 1904</strain>
    </source>
</reference>
<proteinExistence type="predicted"/>
<evidence type="ECO:0000313" key="3">
    <source>
        <dbReference type="Proteomes" id="UP001281003"/>
    </source>
</evidence>
<gene>
    <name evidence="2" type="ORF">B0T20DRAFT_170673</name>
</gene>
<comment type="caution">
    <text evidence="2">The sequence shown here is derived from an EMBL/GenBank/DDBJ whole genome shotgun (WGS) entry which is preliminary data.</text>
</comment>
<organism evidence="2 3">
    <name type="scientific">Sordaria brevicollis</name>
    <dbReference type="NCBI Taxonomy" id="83679"/>
    <lineage>
        <taxon>Eukaryota</taxon>
        <taxon>Fungi</taxon>
        <taxon>Dikarya</taxon>
        <taxon>Ascomycota</taxon>
        <taxon>Pezizomycotina</taxon>
        <taxon>Sordariomycetes</taxon>
        <taxon>Sordariomycetidae</taxon>
        <taxon>Sordariales</taxon>
        <taxon>Sordariaceae</taxon>
        <taxon>Sordaria</taxon>
    </lineage>
</organism>
<feature type="compositionally biased region" description="Polar residues" evidence="1">
    <location>
        <begin position="187"/>
        <end position="197"/>
    </location>
</feature>
<sequence length="213" mass="23203">MPFPGVNLRVSNLSKVFISIIVILTASQIITHQTRRGISLFGISTSLPVRAALCVQCTTFHGNARKRGALGDWKVAQLWKLASSKCTSALELEHDGVGPASGKDSQWGASLTKERWYSGFSQEIHFVFSSAMAHHQSKSIVRYEKNLADAGRPAPSGWTSRLSVGCGRLLIVTATRSGASTRDRGISRSSSQPSITKKTTKKEGRYEQLPKQS</sequence>
<feature type="region of interest" description="Disordered" evidence="1">
    <location>
        <begin position="180"/>
        <end position="213"/>
    </location>
</feature>
<protein>
    <submittedName>
        <fullName evidence="2">Uncharacterized protein</fullName>
    </submittedName>
</protein>
<keyword evidence="3" id="KW-1185">Reference proteome</keyword>
<name>A0AAE0PH46_SORBR</name>
<accession>A0AAE0PH46</accession>
<dbReference type="Proteomes" id="UP001281003">
    <property type="component" value="Unassembled WGS sequence"/>
</dbReference>
<evidence type="ECO:0000256" key="1">
    <source>
        <dbReference type="SAM" id="MobiDB-lite"/>
    </source>
</evidence>
<reference evidence="2" key="2">
    <citation type="submission" date="2023-07" db="EMBL/GenBank/DDBJ databases">
        <authorList>
            <consortium name="Lawrence Berkeley National Laboratory"/>
            <person name="Haridas S."/>
            <person name="Hensen N."/>
            <person name="Bonometti L."/>
            <person name="Westerberg I."/>
            <person name="Brannstrom I.O."/>
            <person name="Guillou S."/>
            <person name="Cros-Aarteil S."/>
            <person name="Calhoun S."/>
            <person name="Kuo A."/>
            <person name="Mondo S."/>
            <person name="Pangilinan J."/>
            <person name="Riley R."/>
            <person name="LaButti K."/>
            <person name="Andreopoulos B."/>
            <person name="Lipzen A."/>
            <person name="Chen C."/>
            <person name="Yanf M."/>
            <person name="Daum C."/>
            <person name="Ng V."/>
            <person name="Clum A."/>
            <person name="Steindorff A."/>
            <person name="Ohm R."/>
            <person name="Martin F."/>
            <person name="Silar P."/>
            <person name="Natvig D."/>
            <person name="Lalanne C."/>
            <person name="Gautier V."/>
            <person name="Ament-velasquez S.L."/>
            <person name="Kruys A."/>
            <person name="Hutchinson M.I."/>
            <person name="Powell A.J."/>
            <person name="Barry K."/>
            <person name="Miller A.N."/>
            <person name="Grigoriev I.V."/>
            <person name="Debuchy R."/>
            <person name="Gladieux P."/>
            <person name="Thoren M.H."/>
            <person name="Johannesson H."/>
        </authorList>
    </citation>
    <scope>NUCLEOTIDE SEQUENCE</scope>
    <source>
        <strain evidence="2">FGSC 1904</strain>
    </source>
</reference>
<dbReference type="AlphaFoldDB" id="A0AAE0PH46"/>
<evidence type="ECO:0000313" key="2">
    <source>
        <dbReference type="EMBL" id="KAK3399845.1"/>
    </source>
</evidence>